<dbReference type="InterPro" id="IPR048134">
    <property type="entry name" value="MXAN_5187-like"/>
</dbReference>
<evidence type="ECO:0000313" key="3">
    <source>
        <dbReference type="Proteomes" id="UP000032702"/>
    </source>
</evidence>
<proteinExistence type="predicted"/>
<dbReference type="AlphaFoldDB" id="Q091F4"/>
<feature type="compositionally biased region" description="Low complexity" evidence="1">
    <location>
        <begin position="366"/>
        <end position="379"/>
    </location>
</feature>
<gene>
    <name evidence="2" type="ORF">STIAU_1073</name>
</gene>
<dbReference type="Proteomes" id="UP000032702">
    <property type="component" value="Unassembled WGS sequence"/>
</dbReference>
<evidence type="ECO:0000256" key="1">
    <source>
        <dbReference type="SAM" id="MobiDB-lite"/>
    </source>
</evidence>
<dbReference type="PATRIC" id="fig|378806.16.peg.5493"/>
<name>Q091F4_STIAD</name>
<evidence type="ECO:0008006" key="4">
    <source>
        <dbReference type="Google" id="ProtNLM"/>
    </source>
</evidence>
<protein>
    <recommendedName>
        <fullName evidence="4">Cell division protein FtsK</fullName>
    </recommendedName>
</protein>
<accession>Q091F4</accession>
<dbReference type="NCBIfam" id="NF041620">
    <property type="entry name" value="MXAN_5187_fam"/>
    <property type="match status" value="1"/>
</dbReference>
<dbReference type="EMBL" id="AAMD01000057">
    <property type="protein sequence ID" value="EAU66344.1"/>
    <property type="molecule type" value="Genomic_DNA"/>
</dbReference>
<reference evidence="2 3" key="1">
    <citation type="submission" date="2006-04" db="EMBL/GenBank/DDBJ databases">
        <authorList>
            <person name="Nierman W.C."/>
        </authorList>
    </citation>
    <scope>NUCLEOTIDE SEQUENCE [LARGE SCALE GENOMIC DNA]</scope>
    <source>
        <strain evidence="2 3">DW4/3-1</strain>
    </source>
</reference>
<dbReference type="NCBIfam" id="NF041621">
    <property type="entry name" value="MXAN_5187_C_dom"/>
    <property type="match status" value="1"/>
</dbReference>
<organism evidence="2 3">
    <name type="scientific">Stigmatella aurantiaca (strain DW4/3-1)</name>
    <dbReference type="NCBI Taxonomy" id="378806"/>
    <lineage>
        <taxon>Bacteria</taxon>
        <taxon>Pseudomonadati</taxon>
        <taxon>Myxococcota</taxon>
        <taxon>Myxococcia</taxon>
        <taxon>Myxococcales</taxon>
        <taxon>Cystobacterineae</taxon>
        <taxon>Archangiaceae</taxon>
        <taxon>Stigmatella</taxon>
    </lineage>
</organism>
<sequence>MDAISEQPPPLGQRTAMVRVKFLVFALLVLALGLAHFAVLSGPLGAQAVAGAQAQAGSSTAEVVRTLESRRAIARALALRLAASPELISSVQEVVNAEGSARPGFASVQAAAEAVLPKDIPGVVIALSTPAGAWHARVGQEGTPEGAALDVKALIPAEAPSVVEAFGVPHAFASVPVLWNFVRIPGAERLETQLAATLVVGVPLLPEGLLDGPTVASGAAALGLVKENQVVASGGQKALVDSAVTTLKASQPVVQRGQLQALGPVKLPVLTTGKDYLGGQTPLLVGTRRELEGTPYEVIALVSTRPLLGTLADYQRNALVGLAGLLGLSLVWAVVMGSSKRQAVEPSSEGRDTLGIGGAMASMAPAVAPSMSPEPVSAMNFASSPPGPENTAHVPLAEGTVLPGASPELPFGGPPQSLEALTTPAPEEAFPFPPAPAPEPHHFQAAPVPFESERAPPPALDDQSFFPASPRAGAFSFEEIPTAAYTLQQAADPMAAAAATIDSPETTRVAAIPRELLQASLRPPTREMPMPFADTYPTAPAPAPVSVPWSVPAPAPVPLPGAALPGASTFMGNVSDAFSEEDYHFQEVFREFVLTRERCGEMADGLTYDKFVQKLRKNKEQLVQKYACRTVRFQVYVKEGKAALKATPVKD</sequence>
<feature type="region of interest" description="Disordered" evidence="1">
    <location>
        <begin position="366"/>
        <end position="421"/>
    </location>
</feature>
<evidence type="ECO:0000313" key="2">
    <source>
        <dbReference type="EMBL" id="EAU66344.1"/>
    </source>
</evidence>
<comment type="caution">
    <text evidence="2">The sequence shown here is derived from an EMBL/GenBank/DDBJ whole genome shotgun (WGS) entry which is preliminary data.</text>
</comment>